<feature type="region of interest" description="Disordered" evidence="1">
    <location>
        <begin position="11"/>
        <end position="47"/>
    </location>
</feature>
<protein>
    <submittedName>
        <fullName evidence="2">Uncharacterized protein</fullName>
    </submittedName>
</protein>
<dbReference type="Proteomes" id="UP000399805">
    <property type="component" value="Unassembled WGS sequence"/>
</dbReference>
<dbReference type="EMBL" id="CABVGP010000003">
    <property type="protein sequence ID" value="VVJ22769.1"/>
    <property type="molecule type" value="Genomic_DNA"/>
</dbReference>
<proteinExistence type="predicted"/>
<accession>A0A6I8LZL7</accession>
<feature type="compositionally biased region" description="Basic and acidic residues" evidence="1">
    <location>
        <begin position="11"/>
        <end position="20"/>
    </location>
</feature>
<gene>
    <name evidence="2" type="ORF">AA23TX_07682</name>
</gene>
<evidence type="ECO:0000313" key="3">
    <source>
        <dbReference type="Proteomes" id="UP000399805"/>
    </source>
</evidence>
<organism evidence="2 3">
    <name type="scientific">Amycolatopsis camponoti</name>
    <dbReference type="NCBI Taxonomy" id="2606593"/>
    <lineage>
        <taxon>Bacteria</taxon>
        <taxon>Bacillati</taxon>
        <taxon>Actinomycetota</taxon>
        <taxon>Actinomycetes</taxon>
        <taxon>Pseudonocardiales</taxon>
        <taxon>Pseudonocardiaceae</taxon>
        <taxon>Amycolatopsis</taxon>
    </lineage>
</organism>
<dbReference type="AlphaFoldDB" id="A0A6I8LZL7"/>
<evidence type="ECO:0000313" key="2">
    <source>
        <dbReference type="EMBL" id="VVJ22769.1"/>
    </source>
</evidence>
<evidence type="ECO:0000256" key="1">
    <source>
        <dbReference type="SAM" id="MobiDB-lite"/>
    </source>
</evidence>
<name>A0A6I8LZL7_9PSEU</name>
<keyword evidence="3" id="KW-1185">Reference proteome</keyword>
<feature type="compositionally biased region" description="Low complexity" evidence="1">
    <location>
        <begin position="23"/>
        <end position="32"/>
    </location>
</feature>
<feature type="compositionally biased region" description="Basic and acidic residues" evidence="1">
    <location>
        <begin position="33"/>
        <end position="47"/>
    </location>
</feature>
<reference evidence="2 3" key="1">
    <citation type="submission" date="2019-09" db="EMBL/GenBank/DDBJ databases">
        <authorList>
            <person name="Leyn A S."/>
        </authorList>
    </citation>
    <scope>NUCLEOTIDE SEQUENCE [LARGE SCALE GENOMIC DNA]</scope>
    <source>
        <strain evidence="2">AA231_1</strain>
    </source>
</reference>
<sequence length="47" mass="4970">MGAGARCLICDHDAANERQVPEAASAAMPRAAAENHGKQERASPHWS</sequence>